<keyword evidence="7" id="KW-1185">Reference proteome</keyword>
<dbReference type="SUPFAM" id="SSF46785">
    <property type="entry name" value="Winged helix' DNA-binding domain"/>
    <property type="match status" value="1"/>
</dbReference>
<keyword evidence="3" id="KW-0611">Plant defense</keyword>
<dbReference type="GeneID" id="108993138"/>
<accession>A0A2I4EVM8</accession>
<reference evidence="8 9" key="1">
    <citation type="submission" date="2025-04" db="UniProtKB">
        <authorList>
            <consortium name="RefSeq"/>
        </authorList>
    </citation>
    <scope>IDENTIFICATION</scope>
    <source>
        <tissue evidence="8 9">Leaves</tissue>
    </source>
</reference>
<dbReference type="PANTHER" id="PTHR11017">
    <property type="entry name" value="LEUCINE-RICH REPEAT-CONTAINING PROTEIN"/>
    <property type="match status" value="1"/>
</dbReference>
<keyword evidence="4" id="KW-0520">NAD</keyword>
<dbReference type="PANTHER" id="PTHR11017:SF570">
    <property type="entry name" value="DISEASE RESISTANCE PROTEIN (TIR-NBS CLASS)-RELATED"/>
    <property type="match status" value="1"/>
</dbReference>
<evidence type="ECO:0000256" key="4">
    <source>
        <dbReference type="ARBA" id="ARBA00023027"/>
    </source>
</evidence>
<dbReference type="FunFam" id="3.40.50.10140:FF:000007">
    <property type="entry name" value="Disease resistance protein (TIR-NBS-LRR class)"/>
    <property type="match status" value="1"/>
</dbReference>
<dbReference type="InterPro" id="IPR032675">
    <property type="entry name" value="LRR_dom_sf"/>
</dbReference>
<dbReference type="SMART" id="SM00255">
    <property type="entry name" value="TIR"/>
    <property type="match status" value="1"/>
</dbReference>
<evidence type="ECO:0000313" key="9">
    <source>
        <dbReference type="RefSeq" id="XP_018823457.1"/>
    </source>
</evidence>
<dbReference type="Gene3D" id="3.80.10.10">
    <property type="entry name" value="Ribonuclease Inhibitor"/>
    <property type="match status" value="2"/>
</dbReference>
<evidence type="ECO:0000256" key="5">
    <source>
        <dbReference type="SAM" id="MobiDB-lite"/>
    </source>
</evidence>
<feature type="compositionally biased region" description="Basic and acidic residues" evidence="5">
    <location>
        <begin position="1079"/>
        <end position="1108"/>
    </location>
</feature>
<dbReference type="OrthoDB" id="1421090at2759"/>
<feature type="domain" description="TIR" evidence="6">
    <location>
        <begin position="18"/>
        <end position="184"/>
    </location>
</feature>
<dbReference type="Gramene" id="Jr15_12460_p1">
    <property type="protein sequence ID" value="cds.Jr15_12460_p1"/>
    <property type="gene ID" value="Jr15_12460"/>
</dbReference>
<dbReference type="Pfam" id="PF23282">
    <property type="entry name" value="WHD_ROQ1"/>
    <property type="match status" value="1"/>
</dbReference>
<sequence length="1191" mass="136729">MAVQGASSSSLSSSTRWWIYDVFLSFRGEDTRQNFTANLLEALVRKKIHTYIDDKLPRGGEISEELLKAIESSRISIVILSKDYASSRWCLDELMKILECKDREHAQQKVLPVFYHVNPTEVRHQSESFEIALAKLKDRVKDESKLERWKAALKKVANLSGFTLGERTEPQLIQEIVRDVSKVVKPKYLNDVAEHPVGMESRVRDVHDILQHVGVNNIRILGIYGIGGVGKTNLAKEIYNSFTDQFECCCFLANVRETSKREYGLIQLQEILLCEILGDWSLKVRNEDEGMGLIKKMLWSKRVLLVLDDLDQSVKVKTILGGCDWFGLGSIIIITTRDEHLLTSYNVHLRYKVKELDHDEALQLFCWNAFKNENPNHDFVEITENVLHYVGGLPLALMVVGSDLFGRDIHYWRSALEKYKKIPPKDILETLRISYDGLDESEKSIFLDIACFFAEEEEEYVTKILDACGFFPNCGIKVLVDKSLITIECGKLIMHDLLKDMGREIVRQESPEEPEKRSRLWFHEDVRHVFEETKGTNMIQGILIEFPKQDLIDLNPETFSAMRRLRIFINRNARFSREPTYLSNELRVLDWHSYPSDSFPQNFHGKKLLVLKMDDCFIKELGEGLKNFQKLTTVKFSKCKFLTKIPDVSGLQTLNRLDIEDCNNLVEVHQSIGFLDKLVKLSIVYCQSLSSFPSSLKLRSLATLILSYCERLQKFPEIDSEMKCLTYVKLEHLTAINELPSSIGNLTSLLDLQISDCYRLRHIPNSIHQLQHLRCLILDRTSDDQSQYPLPSSTAELFSSDLSGTAFNSTLEVLDLSGSNIVVIPPEWIRGFVQLQLLELCHCEQLKEILELPPNITTVNTRGCISLESFPEVSNQFEFNTSSLKVRSINLSGCHKMLVNPLRFEEYVEDLEEDCELIFPGNKIPDLDYHCKLKKTRNSYVCDGINVDLVYSNEIKGFIACAVVLSDPSQRSPRNNMHIEIYYNGVYQYTSTRTAHIDPSSSDHVWLYYHKLQGERLKSVEGILQLKFDKDQGGVLIRSFGIQVLRKQKETNTLQDVASWSPCVNVQPSSESIISDLENGSHDENPNDQDLERHGVHLVEKDEGKTRDRDTGVLHEDVGAHLDASSEEIEGWVHLMDGKRRHDEDDCNLEFNWYPQQKRQYSSTMGIRITELENDDENSKEDLDLELKLGL</sequence>
<evidence type="ECO:0000313" key="7">
    <source>
        <dbReference type="Proteomes" id="UP000235220"/>
    </source>
</evidence>
<dbReference type="Pfam" id="PF01582">
    <property type="entry name" value="TIR"/>
    <property type="match status" value="1"/>
</dbReference>
<dbReference type="SUPFAM" id="SSF52200">
    <property type="entry name" value="Toll/Interleukin receptor TIR domain"/>
    <property type="match status" value="1"/>
</dbReference>
<dbReference type="GO" id="GO:0007165">
    <property type="term" value="P:signal transduction"/>
    <property type="evidence" value="ECO:0007669"/>
    <property type="project" value="InterPro"/>
</dbReference>
<dbReference type="SUPFAM" id="SSF52058">
    <property type="entry name" value="L domain-like"/>
    <property type="match status" value="1"/>
</dbReference>
<dbReference type="AlphaFoldDB" id="A0A2I4EVM8"/>
<dbReference type="GO" id="GO:0006952">
    <property type="term" value="P:defense response"/>
    <property type="evidence" value="ECO:0007669"/>
    <property type="project" value="UniProtKB-KW"/>
</dbReference>
<proteinExistence type="predicted"/>
<protein>
    <submittedName>
        <fullName evidence="8 9">Disease resistance protein RUN1-like isoform X1</fullName>
    </submittedName>
</protein>
<dbReference type="PRINTS" id="PR00364">
    <property type="entry name" value="DISEASERSIST"/>
</dbReference>
<dbReference type="Pfam" id="PF23286">
    <property type="entry name" value="LRR_13"/>
    <property type="match status" value="1"/>
</dbReference>
<dbReference type="Gene3D" id="3.40.50.300">
    <property type="entry name" value="P-loop containing nucleotide triphosphate hydrolases"/>
    <property type="match status" value="1"/>
</dbReference>
<evidence type="ECO:0000313" key="10">
    <source>
        <dbReference type="RefSeq" id="XP_018823458.1"/>
    </source>
</evidence>
<feature type="region of interest" description="Disordered" evidence="5">
    <location>
        <begin position="1075"/>
        <end position="1108"/>
    </location>
</feature>
<dbReference type="GO" id="GO:0043531">
    <property type="term" value="F:ADP binding"/>
    <property type="evidence" value="ECO:0007669"/>
    <property type="project" value="InterPro"/>
</dbReference>
<dbReference type="Gene3D" id="3.40.50.10140">
    <property type="entry name" value="Toll/interleukin-1 receptor homology (TIR) domain"/>
    <property type="match status" value="1"/>
</dbReference>
<dbReference type="InterPro" id="IPR042197">
    <property type="entry name" value="Apaf_helical"/>
</dbReference>
<dbReference type="SUPFAM" id="SSF52540">
    <property type="entry name" value="P-loop containing nucleoside triphosphate hydrolases"/>
    <property type="match status" value="1"/>
</dbReference>
<dbReference type="RefSeq" id="XP_018823456.1">
    <property type="nucleotide sequence ID" value="XM_018967911.2"/>
</dbReference>
<evidence type="ECO:0000256" key="2">
    <source>
        <dbReference type="ARBA" id="ARBA00022737"/>
    </source>
</evidence>
<evidence type="ECO:0000313" key="8">
    <source>
        <dbReference type="RefSeq" id="XP_018823456.1"/>
    </source>
</evidence>
<evidence type="ECO:0000256" key="3">
    <source>
        <dbReference type="ARBA" id="ARBA00022821"/>
    </source>
</evidence>
<dbReference type="KEGG" id="jre:108993138"/>
<dbReference type="RefSeq" id="XP_018823457.1">
    <property type="nucleotide sequence ID" value="XM_018967912.2"/>
</dbReference>
<dbReference type="PROSITE" id="PS50104">
    <property type="entry name" value="TIR"/>
    <property type="match status" value="1"/>
</dbReference>
<dbReference type="InterPro" id="IPR036390">
    <property type="entry name" value="WH_DNA-bd_sf"/>
</dbReference>
<name>A0A2I4EVM8_JUGRE</name>
<keyword evidence="2" id="KW-0677">Repeat</keyword>
<dbReference type="InterPro" id="IPR000157">
    <property type="entry name" value="TIR_dom"/>
</dbReference>
<dbReference type="InterPro" id="IPR058192">
    <property type="entry name" value="WHD_ROQ1-like"/>
</dbReference>
<gene>
    <name evidence="8 9 10" type="primary">LOC108993138</name>
</gene>
<dbReference type="InterPro" id="IPR002182">
    <property type="entry name" value="NB-ARC"/>
</dbReference>
<dbReference type="InterPro" id="IPR044974">
    <property type="entry name" value="Disease_R_plants"/>
</dbReference>
<dbReference type="InterPro" id="IPR027417">
    <property type="entry name" value="P-loop_NTPase"/>
</dbReference>
<evidence type="ECO:0000259" key="6">
    <source>
        <dbReference type="PROSITE" id="PS50104"/>
    </source>
</evidence>
<dbReference type="RefSeq" id="XP_018823458.1">
    <property type="nucleotide sequence ID" value="XM_018967913.2"/>
</dbReference>
<dbReference type="Gene3D" id="1.10.8.430">
    <property type="entry name" value="Helical domain of apoptotic protease-activating factors"/>
    <property type="match status" value="1"/>
</dbReference>
<dbReference type="InterPro" id="IPR035897">
    <property type="entry name" value="Toll_tir_struct_dom_sf"/>
</dbReference>
<organism evidence="7 10">
    <name type="scientific">Juglans regia</name>
    <name type="common">English walnut</name>
    <dbReference type="NCBI Taxonomy" id="51240"/>
    <lineage>
        <taxon>Eukaryota</taxon>
        <taxon>Viridiplantae</taxon>
        <taxon>Streptophyta</taxon>
        <taxon>Embryophyta</taxon>
        <taxon>Tracheophyta</taxon>
        <taxon>Spermatophyta</taxon>
        <taxon>Magnoliopsida</taxon>
        <taxon>eudicotyledons</taxon>
        <taxon>Gunneridae</taxon>
        <taxon>Pentapetalae</taxon>
        <taxon>rosids</taxon>
        <taxon>fabids</taxon>
        <taxon>Fagales</taxon>
        <taxon>Juglandaceae</taxon>
        <taxon>Juglans</taxon>
    </lineage>
</organism>
<keyword evidence="1" id="KW-0433">Leucine-rich repeat</keyword>
<dbReference type="InterPro" id="IPR058546">
    <property type="entry name" value="RPS4B/Roq1-like_LRR"/>
</dbReference>
<dbReference type="Pfam" id="PF00931">
    <property type="entry name" value="NB-ARC"/>
    <property type="match status" value="1"/>
</dbReference>
<dbReference type="Proteomes" id="UP000235220">
    <property type="component" value="Chromosome 15"/>
</dbReference>
<evidence type="ECO:0000256" key="1">
    <source>
        <dbReference type="ARBA" id="ARBA00022614"/>
    </source>
</evidence>